<evidence type="ECO:0000313" key="4">
    <source>
        <dbReference type="EMBL" id="MFC6723183.1"/>
    </source>
</evidence>
<keyword evidence="5" id="KW-1185">Reference proteome</keyword>
<keyword evidence="2" id="KW-1133">Transmembrane helix</keyword>
<evidence type="ECO:0000259" key="3">
    <source>
        <dbReference type="Pfam" id="PF09851"/>
    </source>
</evidence>
<evidence type="ECO:0000256" key="1">
    <source>
        <dbReference type="SAM" id="MobiDB-lite"/>
    </source>
</evidence>
<gene>
    <name evidence="4" type="ORF">ACFQE1_02000</name>
</gene>
<dbReference type="Proteomes" id="UP001596328">
    <property type="component" value="Unassembled WGS sequence"/>
</dbReference>
<keyword evidence="2" id="KW-0472">Membrane</keyword>
<evidence type="ECO:0000313" key="5">
    <source>
        <dbReference type="Proteomes" id="UP001596328"/>
    </source>
</evidence>
<organism evidence="4 5">
    <name type="scientific">Halobium palmae</name>
    <dbReference type="NCBI Taxonomy" id="1776492"/>
    <lineage>
        <taxon>Archaea</taxon>
        <taxon>Methanobacteriati</taxon>
        <taxon>Methanobacteriota</taxon>
        <taxon>Stenosarchaea group</taxon>
        <taxon>Halobacteria</taxon>
        <taxon>Halobacteriales</taxon>
        <taxon>Haloferacaceae</taxon>
        <taxon>Halobium</taxon>
    </lineage>
</organism>
<feature type="domain" description="SHOCT" evidence="3">
    <location>
        <begin position="90"/>
        <end position="117"/>
    </location>
</feature>
<dbReference type="Pfam" id="PF09851">
    <property type="entry name" value="SHOCT"/>
    <property type="match status" value="1"/>
</dbReference>
<dbReference type="InterPro" id="IPR018649">
    <property type="entry name" value="SHOCT"/>
</dbReference>
<feature type="region of interest" description="Disordered" evidence="1">
    <location>
        <begin position="68"/>
        <end position="88"/>
    </location>
</feature>
<protein>
    <submittedName>
        <fullName evidence="4">SHOCT domain-containing protein</fullName>
    </submittedName>
</protein>
<sequence>MVSADKLLDTGMAHVVAVVLGIVGAVAIATGNATFDAFWFWIMYGIVWLTFFDLFDEDKSLVEELFGTSWSSSQTEDESEPAVERVPDEDPLSVLKRRYADGDIDDEEFEARLDRLLETPDTLRELERERERERA</sequence>
<accession>A0ABD5RW53</accession>
<evidence type="ECO:0000256" key="2">
    <source>
        <dbReference type="SAM" id="Phobius"/>
    </source>
</evidence>
<proteinExistence type="predicted"/>
<dbReference type="AlphaFoldDB" id="A0ABD5RW53"/>
<comment type="caution">
    <text evidence="4">The sequence shown here is derived from an EMBL/GenBank/DDBJ whole genome shotgun (WGS) entry which is preliminary data.</text>
</comment>
<name>A0ABD5RW53_9EURY</name>
<feature type="transmembrane region" description="Helical" evidence="2">
    <location>
        <begin position="12"/>
        <end position="31"/>
    </location>
</feature>
<feature type="transmembrane region" description="Helical" evidence="2">
    <location>
        <begin position="37"/>
        <end position="55"/>
    </location>
</feature>
<reference evidence="4 5" key="1">
    <citation type="journal article" date="2019" name="Int. J. Syst. Evol. Microbiol.">
        <title>The Global Catalogue of Microorganisms (GCM) 10K type strain sequencing project: providing services to taxonomists for standard genome sequencing and annotation.</title>
        <authorList>
            <consortium name="The Broad Institute Genomics Platform"/>
            <consortium name="The Broad Institute Genome Sequencing Center for Infectious Disease"/>
            <person name="Wu L."/>
            <person name="Ma J."/>
        </authorList>
    </citation>
    <scope>NUCLEOTIDE SEQUENCE [LARGE SCALE GENOMIC DNA]</scope>
    <source>
        <strain evidence="4 5">NBRC 111368</strain>
    </source>
</reference>
<dbReference type="EMBL" id="JBHSWU010000006">
    <property type="protein sequence ID" value="MFC6723183.1"/>
    <property type="molecule type" value="Genomic_DNA"/>
</dbReference>
<keyword evidence="2" id="KW-0812">Transmembrane</keyword>